<dbReference type="PIRSF" id="PIRSF002746">
    <property type="entry name" value="Gluconate_transporter"/>
    <property type="match status" value="1"/>
</dbReference>
<feature type="transmembrane region" description="Helical" evidence="2">
    <location>
        <begin position="314"/>
        <end position="336"/>
    </location>
</feature>
<dbReference type="InterPro" id="IPR003474">
    <property type="entry name" value="Glcn_transporter"/>
</dbReference>
<proteinExistence type="predicted"/>
<feature type="transmembrane region" description="Helical" evidence="2">
    <location>
        <begin position="148"/>
        <end position="173"/>
    </location>
</feature>
<feature type="transmembrane region" description="Helical" evidence="2">
    <location>
        <begin position="357"/>
        <end position="381"/>
    </location>
</feature>
<evidence type="ECO:0000256" key="2">
    <source>
        <dbReference type="SAM" id="Phobius"/>
    </source>
</evidence>
<dbReference type="PANTHER" id="PTHR30354">
    <property type="entry name" value="GNT FAMILY GLUCONATE TRANSPORTER"/>
    <property type="match status" value="1"/>
</dbReference>
<evidence type="ECO:0000313" key="3">
    <source>
        <dbReference type="EMBL" id="HJB10940.1"/>
    </source>
</evidence>
<comment type="caution">
    <text evidence="3">The sequence shown here is derived from an EMBL/GenBank/DDBJ whole genome shotgun (WGS) entry which is preliminary data.</text>
</comment>
<dbReference type="PANTHER" id="PTHR30354:SF25">
    <property type="entry name" value="INNER MEMBRANE PERMEASE YGBN"/>
    <property type="match status" value="1"/>
</dbReference>
<protein>
    <submittedName>
        <fullName evidence="3">GntP family permease</fullName>
    </submittedName>
</protein>
<feature type="region of interest" description="Disordered" evidence="1">
    <location>
        <begin position="1"/>
        <end position="30"/>
    </location>
</feature>
<feature type="transmembrane region" description="Helical" evidence="2">
    <location>
        <begin position="215"/>
        <end position="238"/>
    </location>
</feature>
<feature type="transmembrane region" description="Helical" evidence="2">
    <location>
        <begin position="48"/>
        <end position="67"/>
    </location>
</feature>
<feature type="transmembrane region" description="Helical" evidence="2">
    <location>
        <begin position="432"/>
        <end position="454"/>
    </location>
</feature>
<dbReference type="NCBIfam" id="TIGR00791">
    <property type="entry name" value="gntP"/>
    <property type="match status" value="1"/>
</dbReference>
<gene>
    <name evidence="3" type="ORF">H9786_10505</name>
</gene>
<keyword evidence="2" id="KW-1133">Transmembrane helix</keyword>
<dbReference type="Pfam" id="PF02447">
    <property type="entry name" value="GntP_permease"/>
    <property type="match status" value="1"/>
</dbReference>
<dbReference type="GO" id="GO:0005886">
    <property type="term" value="C:plasma membrane"/>
    <property type="evidence" value="ECO:0007669"/>
    <property type="project" value="TreeGrafter"/>
</dbReference>
<dbReference type="AlphaFoldDB" id="A0A9D2RP79"/>
<dbReference type="EMBL" id="DWZH01000083">
    <property type="protein sequence ID" value="HJB10940.1"/>
    <property type="molecule type" value="Genomic_DNA"/>
</dbReference>
<reference evidence="3" key="1">
    <citation type="journal article" date="2021" name="PeerJ">
        <title>Extensive microbial diversity within the chicken gut microbiome revealed by metagenomics and culture.</title>
        <authorList>
            <person name="Gilroy R."/>
            <person name="Ravi A."/>
            <person name="Getino M."/>
            <person name="Pursley I."/>
            <person name="Horton D.L."/>
            <person name="Alikhan N.F."/>
            <person name="Baker D."/>
            <person name="Gharbi K."/>
            <person name="Hall N."/>
            <person name="Watson M."/>
            <person name="Adriaenssens E.M."/>
            <person name="Foster-Nyarko E."/>
            <person name="Jarju S."/>
            <person name="Secka A."/>
            <person name="Antonio M."/>
            <person name="Oren A."/>
            <person name="Chaudhuri R.R."/>
            <person name="La Ragione R."/>
            <person name="Hildebrand F."/>
            <person name="Pallen M.J."/>
        </authorList>
    </citation>
    <scope>NUCLEOTIDE SEQUENCE</scope>
    <source>
        <strain evidence="3">ChiHjej13B12-24818</strain>
    </source>
</reference>
<organism evidence="3 4">
    <name type="scientific">Candidatus Brachybacterium merdavium</name>
    <dbReference type="NCBI Taxonomy" id="2838513"/>
    <lineage>
        <taxon>Bacteria</taxon>
        <taxon>Bacillati</taxon>
        <taxon>Actinomycetota</taxon>
        <taxon>Actinomycetes</taxon>
        <taxon>Micrococcales</taxon>
        <taxon>Dermabacteraceae</taxon>
        <taxon>Brachybacterium</taxon>
    </lineage>
</organism>
<reference evidence="3" key="2">
    <citation type="submission" date="2021-04" db="EMBL/GenBank/DDBJ databases">
        <authorList>
            <person name="Gilroy R."/>
        </authorList>
    </citation>
    <scope>NUCLEOTIDE SEQUENCE</scope>
    <source>
        <strain evidence="3">ChiHjej13B12-24818</strain>
    </source>
</reference>
<feature type="transmembrane region" description="Helical" evidence="2">
    <location>
        <begin position="273"/>
        <end position="294"/>
    </location>
</feature>
<feature type="transmembrane region" description="Helical" evidence="2">
    <location>
        <begin position="393"/>
        <end position="411"/>
    </location>
</feature>
<keyword evidence="2" id="KW-0812">Transmembrane</keyword>
<sequence>MEAPPSTPPAGARTDSPPTAGPLSRSRRRPPISLETPVEELVLADRPVWLLLSIAVVAIAVLLVLIIKVRLHAFFSLIVVAVATGLAAGIGVGDVIDVVIDGFSDTVGTVALLVGFGAVLGRLIEVTGGAQVLADKMLDTFGERRAPLALAVASLFYAFPIFLDAGFIVMLPVIYTVARRLGGSFMLYVLPSIASFMMMHALLPPHPGPTAAATVMGADVGMVILVGLLIGLPTWYLAGYRVALLIAKRYPDTPVPALLGTPREVPVEERPGFFSILLVLLLPLVLIFFNTGMSTLEADGTVSDQNFAFQLSRLIGETPIALLLSALLAMLLLYVIPRRRRGDRIGGLLEDLVDDALGPVCSIILITGAGGAFGAILTATGIGGELADSLDSLGLPLIVAAYLVTMAMRVAQGSATVAATTGASIMAPAMMAGDFSSVAVAAVVVAIGAASIGWSHVNDSGFWLIGRFCGFDTVTTFKTWSLVGTTISIVGFALSWVVFLIA</sequence>
<name>A0A9D2RP79_9MICO</name>
<accession>A0A9D2RP79</accession>
<feature type="transmembrane region" description="Helical" evidence="2">
    <location>
        <begin position="74"/>
        <end position="96"/>
    </location>
</feature>
<evidence type="ECO:0000313" key="4">
    <source>
        <dbReference type="Proteomes" id="UP000823823"/>
    </source>
</evidence>
<feature type="transmembrane region" description="Helical" evidence="2">
    <location>
        <begin position="185"/>
        <end position="203"/>
    </location>
</feature>
<dbReference type="Proteomes" id="UP000823823">
    <property type="component" value="Unassembled WGS sequence"/>
</dbReference>
<dbReference type="PRINTS" id="PR00173">
    <property type="entry name" value="EDTRNSPORT"/>
</dbReference>
<dbReference type="GO" id="GO:0015128">
    <property type="term" value="F:gluconate transmembrane transporter activity"/>
    <property type="evidence" value="ECO:0007669"/>
    <property type="project" value="InterPro"/>
</dbReference>
<evidence type="ECO:0000256" key="1">
    <source>
        <dbReference type="SAM" id="MobiDB-lite"/>
    </source>
</evidence>
<keyword evidence="2" id="KW-0472">Membrane</keyword>
<feature type="transmembrane region" description="Helical" evidence="2">
    <location>
        <begin position="480"/>
        <end position="501"/>
    </location>
</feature>